<keyword evidence="3" id="KW-1185">Reference proteome</keyword>
<comment type="caution">
    <text evidence="2">The sequence shown here is derived from an EMBL/GenBank/DDBJ whole genome shotgun (WGS) entry which is preliminary data.</text>
</comment>
<dbReference type="Proteomes" id="UP001500841">
    <property type="component" value="Unassembled WGS sequence"/>
</dbReference>
<sequence>MKNFIYLSLAFLLSIALIAGCKKDHSENVLSLIAKKTTIKYNELDTLILLGAENDSIKWDVNPLEGLSSLYKFGNKVVVVFTKAGTYAVTATDAGHTPLSKTITVLDQDFNPPPPPPQHQSGDTTINIPITGDLVITPTYFKVPNADSTGFKLMVQTSNTYPCGNSYLNIRSFKINDSYVVNAINIVQPPATLCTMPDTQLKGTMNFNSMANSSIVPDNSYPLTITVGSTTYTGSITFNQTYMDITWNYTSGVIFSSKHITL</sequence>
<dbReference type="RefSeq" id="WP_345102183.1">
    <property type="nucleotide sequence ID" value="NZ_BAABCV010000004.1"/>
</dbReference>
<organism evidence="2 3">
    <name type="scientific">Mucilaginibacter panaciglaebae</name>
    <dbReference type="NCBI Taxonomy" id="502331"/>
    <lineage>
        <taxon>Bacteria</taxon>
        <taxon>Pseudomonadati</taxon>
        <taxon>Bacteroidota</taxon>
        <taxon>Sphingobacteriia</taxon>
        <taxon>Sphingobacteriales</taxon>
        <taxon>Sphingobacteriaceae</taxon>
        <taxon>Mucilaginibacter</taxon>
    </lineage>
</organism>
<evidence type="ECO:0000313" key="2">
    <source>
        <dbReference type="EMBL" id="GAA4092721.1"/>
    </source>
</evidence>
<gene>
    <name evidence="2" type="ORF">GCM10022392_13830</name>
</gene>
<evidence type="ECO:0000313" key="3">
    <source>
        <dbReference type="Proteomes" id="UP001500841"/>
    </source>
</evidence>
<protein>
    <submittedName>
        <fullName evidence="2">Uncharacterized protein</fullName>
    </submittedName>
</protein>
<dbReference type="PROSITE" id="PS51257">
    <property type="entry name" value="PROKAR_LIPOPROTEIN"/>
    <property type="match status" value="1"/>
</dbReference>
<dbReference type="EMBL" id="BAABCV010000004">
    <property type="protein sequence ID" value="GAA4092721.1"/>
    <property type="molecule type" value="Genomic_DNA"/>
</dbReference>
<name>A0ABP7WNY1_9SPHI</name>
<evidence type="ECO:0000256" key="1">
    <source>
        <dbReference type="SAM" id="SignalP"/>
    </source>
</evidence>
<keyword evidence="1" id="KW-0732">Signal</keyword>
<accession>A0ABP7WNY1</accession>
<reference evidence="3" key="1">
    <citation type="journal article" date="2019" name="Int. J. Syst. Evol. Microbiol.">
        <title>The Global Catalogue of Microorganisms (GCM) 10K type strain sequencing project: providing services to taxonomists for standard genome sequencing and annotation.</title>
        <authorList>
            <consortium name="The Broad Institute Genomics Platform"/>
            <consortium name="The Broad Institute Genome Sequencing Center for Infectious Disease"/>
            <person name="Wu L."/>
            <person name="Ma J."/>
        </authorList>
    </citation>
    <scope>NUCLEOTIDE SEQUENCE [LARGE SCALE GENOMIC DNA]</scope>
    <source>
        <strain evidence="3">JCM 17085</strain>
    </source>
</reference>
<feature type="chain" id="PRO_5047163248" evidence="1">
    <location>
        <begin position="20"/>
        <end position="262"/>
    </location>
</feature>
<feature type="signal peptide" evidence="1">
    <location>
        <begin position="1"/>
        <end position="19"/>
    </location>
</feature>
<proteinExistence type="predicted"/>